<evidence type="ECO:0000259" key="1">
    <source>
        <dbReference type="Pfam" id="PF01261"/>
    </source>
</evidence>
<dbReference type="Pfam" id="PF01261">
    <property type="entry name" value="AP_endonuc_2"/>
    <property type="match status" value="1"/>
</dbReference>
<name>A0A839ADT9_9HYPH</name>
<comment type="caution">
    <text evidence="2">The sequence shown here is derived from an EMBL/GenBank/DDBJ whole genome shotgun (WGS) entry which is preliminary data.</text>
</comment>
<dbReference type="PANTHER" id="PTHR12110:SF41">
    <property type="entry name" value="INOSOSE DEHYDRATASE"/>
    <property type="match status" value="1"/>
</dbReference>
<dbReference type="InterPro" id="IPR050312">
    <property type="entry name" value="IolE/XylAMocC-like"/>
</dbReference>
<sequence>MNLSEELSIQLYSLREYGDLERQLAALAEAGFRRVETIGSHLADAKGTRALLDRYGIGAPTGHVAMTDLRSRLDWVAEQAKIVGIEELYMPAVPVEERGLSAERWHAVGAELGEMAERMAGYDLALGYHNHHWELNPFDDGSTPLQHLFAGAGGSKLTFEADLAWLVRGDGDPIAWMEREKTRLTAIHIKDIAPTGSNIDQDGWADIGGGTLDWPNLIGEARARGARWMVLEHDKPKDPIGFAHNSRAYLLRHFG</sequence>
<proteinExistence type="predicted"/>
<reference evidence="2 3" key="1">
    <citation type="submission" date="2020-07" db="EMBL/GenBank/DDBJ databases">
        <title>Stappia sp., F7233, whole genome shotgun sequencing project.</title>
        <authorList>
            <person name="Jiang S."/>
            <person name="Liu Z.W."/>
            <person name="Du Z.J."/>
        </authorList>
    </citation>
    <scope>NUCLEOTIDE SEQUENCE [LARGE SCALE GENOMIC DNA]</scope>
    <source>
        <strain evidence="2 3">F7233</strain>
    </source>
</reference>
<protein>
    <submittedName>
        <fullName evidence="2">Sugar phosphate isomerase/epimerase</fullName>
    </submittedName>
</protein>
<dbReference type="PANTHER" id="PTHR12110">
    <property type="entry name" value="HYDROXYPYRUVATE ISOMERASE"/>
    <property type="match status" value="1"/>
</dbReference>
<feature type="domain" description="Xylose isomerase-like TIM barrel" evidence="1">
    <location>
        <begin position="25"/>
        <end position="237"/>
    </location>
</feature>
<dbReference type="GO" id="GO:0016853">
    <property type="term" value="F:isomerase activity"/>
    <property type="evidence" value="ECO:0007669"/>
    <property type="project" value="UniProtKB-KW"/>
</dbReference>
<dbReference type="InterPro" id="IPR013022">
    <property type="entry name" value="Xyl_isomerase-like_TIM-brl"/>
</dbReference>
<evidence type="ECO:0000313" key="2">
    <source>
        <dbReference type="EMBL" id="MBA5777124.1"/>
    </source>
</evidence>
<evidence type="ECO:0000313" key="3">
    <source>
        <dbReference type="Proteomes" id="UP000541109"/>
    </source>
</evidence>
<dbReference type="InterPro" id="IPR036237">
    <property type="entry name" value="Xyl_isomerase-like_sf"/>
</dbReference>
<dbReference type="AlphaFoldDB" id="A0A839ADT9"/>
<accession>A0A839ADT9</accession>
<dbReference type="SUPFAM" id="SSF51658">
    <property type="entry name" value="Xylose isomerase-like"/>
    <property type="match status" value="1"/>
</dbReference>
<gene>
    <name evidence="2" type="ORF">H2509_08300</name>
</gene>
<organism evidence="2 3">
    <name type="scientific">Stappia albiluteola</name>
    <dbReference type="NCBI Taxonomy" id="2758565"/>
    <lineage>
        <taxon>Bacteria</taxon>
        <taxon>Pseudomonadati</taxon>
        <taxon>Pseudomonadota</taxon>
        <taxon>Alphaproteobacteria</taxon>
        <taxon>Hyphomicrobiales</taxon>
        <taxon>Stappiaceae</taxon>
        <taxon>Stappia</taxon>
    </lineage>
</organism>
<dbReference type="Gene3D" id="3.20.20.150">
    <property type="entry name" value="Divalent-metal-dependent TIM barrel enzymes"/>
    <property type="match status" value="1"/>
</dbReference>
<dbReference type="EMBL" id="JACFXV010000048">
    <property type="protein sequence ID" value="MBA5777124.1"/>
    <property type="molecule type" value="Genomic_DNA"/>
</dbReference>
<dbReference type="Proteomes" id="UP000541109">
    <property type="component" value="Unassembled WGS sequence"/>
</dbReference>
<keyword evidence="2" id="KW-0413">Isomerase</keyword>
<keyword evidence="3" id="KW-1185">Reference proteome</keyword>